<dbReference type="EMBL" id="JBHSAM010000025">
    <property type="protein sequence ID" value="MFC4100468.1"/>
    <property type="molecule type" value="Genomic_DNA"/>
</dbReference>
<dbReference type="RefSeq" id="WP_377719133.1">
    <property type="nucleotide sequence ID" value="NZ_JBHSAM010000025.1"/>
</dbReference>
<dbReference type="Pfam" id="PF06277">
    <property type="entry name" value="EutA"/>
    <property type="match status" value="1"/>
</dbReference>
<name>A0ABV8K375_9BACL</name>
<sequence>MKAFTEREEQAGYGERDEWITSVGLDLGTSTTKLIFSRLRIAKVSDAASLPAYRITERVIDYASAMHRTPLDGEDRLDVERIASLLADEYRLAGRSLADVQSGAVIITGETANKANAAEALHELAGRAGDFVVATAGADLEAVLAGKGSGAEAYSARTGQAVLNVDVGGGTANAAFFRSGELVATVTLRIGGRLIELDAGGEAVHVATAIRPWLRAIGFDIARGQRYALGEYEAVAASMADALLGYLTGRTASGYVSTLLVGEAPPLLPPFDALVLSGGVAALAERAKPESIAEAAAYGDIGLLLAAALVRAADRMHLRRVPAAHTSRATVIGAGTRTVEISGATVHVAPGVLPIRNLPVVRVALPDCLDAMRVEAEITGATELAMRRYGEAAAHEADGSMEGPGAPLFALLLASGRLLSYADLQIVADGVASACRSYLPVATPVVVICERDMAKALGQSLSLRLRSERKVVCIDGISAGDGDYLDLGEPLAGRAVVPVIVKTLAFAAGQSEEETP</sequence>
<dbReference type="PIRSF" id="PIRSF012293">
    <property type="entry name" value="EutA"/>
    <property type="match status" value="1"/>
</dbReference>
<reference evidence="2" key="1">
    <citation type="journal article" date="2019" name="Int. J. Syst. Evol. Microbiol.">
        <title>The Global Catalogue of Microorganisms (GCM) 10K type strain sequencing project: providing services to taxonomists for standard genome sequencing and annotation.</title>
        <authorList>
            <consortium name="The Broad Institute Genomics Platform"/>
            <consortium name="The Broad Institute Genome Sequencing Center for Infectious Disease"/>
            <person name="Wu L."/>
            <person name="Ma J."/>
        </authorList>
    </citation>
    <scope>NUCLEOTIDE SEQUENCE [LARGE SCALE GENOMIC DNA]</scope>
    <source>
        <strain evidence="2">IBRC-M 10987</strain>
    </source>
</reference>
<gene>
    <name evidence="1" type="ORF">ACFOZ8_12495</name>
</gene>
<evidence type="ECO:0000313" key="1">
    <source>
        <dbReference type="EMBL" id="MFC4100468.1"/>
    </source>
</evidence>
<dbReference type="SUPFAM" id="SSF53067">
    <property type="entry name" value="Actin-like ATPase domain"/>
    <property type="match status" value="1"/>
</dbReference>
<dbReference type="InterPro" id="IPR009377">
    <property type="entry name" value="EutA"/>
</dbReference>
<dbReference type="InterPro" id="IPR043129">
    <property type="entry name" value="ATPase_NBD"/>
</dbReference>
<dbReference type="Proteomes" id="UP001595715">
    <property type="component" value="Unassembled WGS sequence"/>
</dbReference>
<proteinExistence type="predicted"/>
<keyword evidence="2" id="KW-1185">Reference proteome</keyword>
<comment type="caution">
    <text evidence="1">The sequence shown here is derived from an EMBL/GenBank/DDBJ whole genome shotgun (WGS) entry which is preliminary data.</text>
</comment>
<evidence type="ECO:0000313" key="2">
    <source>
        <dbReference type="Proteomes" id="UP001595715"/>
    </source>
</evidence>
<accession>A0ABV8K375</accession>
<protein>
    <submittedName>
        <fullName evidence="1">Ethanolamine ammonia-lyase reactivating factor EutA</fullName>
    </submittedName>
</protein>
<organism evidence="1 2">
    <name type="scientific">Paenibacillus xanthanilyticus</name>
    <dbReference type="NCBI Taxonomy" id="1783531"/>
    <lineage>
        <taxon>Bacteria</taxon>
        <taxon>Bacillati</taxon>
        <taxon>Bacillota</taxon>
        <taxon>Bacilli</taxon>
        <taxon>Bacillales</taxon>
        <taxon>Paenibacillaceae</taxon>
        <taxon>Paenibacillus</taxon>
    </lineage>
</organism>